<evidence type="ECO:0008006" key="7">
    <source>
        <dbReference type="Google" id="ProtNLM"/>
    </source>
</evidence>
<dbReference type="GO" id="GO:0009279">
    <property type="term" value="C:cell outer membrane"/>
    <property type="evidence" value="ECO:0007669"/>
    <property type="project" value="UniProtKB-SubCell"/>
</dbReference>
<organism evidence="5 6">
    <name type="scientific">Thiothrix lacustris</name>
    <dbReference type="NCBI Taxonomy" id="525917"/>
    <lineage>
        <taxon>Bacteria</taxon>
        <taxon>Pseudomonadati</taxon>
        <taxon>Pseudomonadota</taxon>
        <taxon>Gammaproteobacteria</taxon>
        <taxon>Thiotrichales</taxon>
        <taxon>Thiotrichaceae</taxon>
        <taxon>Thiothrix</taxon>
    </lineage>
</organism>
<keyword evidence="4" id="KW-0732">Signal</keyword>
<comment type="subcellular location">
    <subcellularLocation>
        <location evidence="1">Cell outer membrane</location>
    </subcellularLocation>
</comment>
<reference evidence="5 6" key="1">
    <citation type="submission" date="2017-01" db="EMBL/GenBank/DDBJ databases">
        <title>Novel large sulfur bacteria in the metagenomes of groundwater-fed chemosynthetic microbial mats in the Lake Huron basin.</title>
        <authorList>
            <person name="Sharrar A.M."/>
            <person name="Flood B.E."/>
            <person name="Bailey J.V."/>
            <person name="Jones D.S."/>
            <person name="Biddanda B."/>
            <person name="Ruberg S.A."/>
            <person name="Marcus D.N."/>
            <person name="Dick G.J."/>
        </authorList>
    </citation>
    <scope>NUCLEOTIDE SEQUENCE [LARGE SCALE GENOMIC DNA]</scope>
    <source>
        <strain evidence="5">A8</strain>
    </source>
</reference>
<evidence type="ECO:0000313" key="5">
    <source>
        <dbReference type="EMBL" id="OQX08836.1"/>
    </source>
</evidence>
<protein>
    <recommendedName>
        <fullName evidence="7">Porin domain-containing protein</fullName>
    </recommendedName>
</protein>
<comment type="caution">
    <text evidence="5">The sequence shown here is derived from an EMBL/GenBank/DDBJ whole genome shotgun (WGS) entry which is preliminary data.</text>
</comment>
<evidence type="ECO:0000256" key="3">
    <source>
        <dbReference type="ARBA" id="ARBA00023237"/>
    </source>
</evidence>
<proteinExistence type="predicted"/>
<dbReference type="Gene3D" id="2.40.170.20">
    <property type="entry name" value="TonB-dependent receptor, beta-barrel domain"/>
    <property type="match status" value="1"/>
</dbReference>
<evidence type="ECO:0000256" key="2">
    <source>
        <dbReference type="ARBA" id="ARBA00023136"/>
    </source>
</evidence>
<evidence type="ECO:0000313" key="6">
    <source>
        <dbReference type="Proteomes" id="UP000192491"/>
    </source>
</evidence>
<dbReference type="SUPFAM" id="SSF56925">
    <property type="entry name" value="OMPA-like"/>
    <property type="match status" value="1"/>
</dbReference>
<keyword evidence="3" id="KW-0998">Cell outer membrane</keyword>
<evidence type="ECO:0000256" key="1">
    <source>
        <dbReference type="ARBA" id="ARBA00004442"/>
    </source>
</evidence>
<sequence>MKTTLYTVPASLLLLGISHDVLANADSWEEIAGDFDHYSNTNPYQRNTVKMTYQRQATSTTQYAVSGASHRIHHKNARYSGQEVNGKIRHQISPQVTLEGQLGAVKLNKPQGRSETIPTHKVRAEWQARHNVSLALQHQGDALFREEIAVDSGNKVIRTQATSAEVFARPTKRTNVSGRLQHKRYSDGNHSRDAYVSGFYGVTPAQDPRLWAGVEAWHLDHDRTEAAYWSPKNYRYAGVKVYGDTPISKNVSLTGSLSKGRSKEAGSNGSISAFSATVGAKFKVNSNADIRLEARHGDSYRSGDRWEGNGVMLSFNHRF</sequence>
<gene>
    <name evidence="5" type="ORF">BWK73_24360</name>
</gene>
<feature type="chain" id="PRO_5010990536" description="Porin domain-containing protein" evidence="4">
    <location>
        <begin position="24"/>
        <end position="319"/>
    </location>
</feature>
<name>A0A1Y1QLV5_9GAMM</name>
<accession>A0A1Y1QLV5</accession>
<dbReference type="InterPro" id="IPR011250">
    <property type="entry name" value="OMP/PagP_B-barrel"/>
</dbReference>
<evidence type="ECO:0000256" key="4">
    <source>
        <dbReference type="SAM" id="SignalP"/>
    </source>
</evidence>
<feature type="signal peptide" evidence="4">
    <location>
        <begin position="1"/>
        <end position="23"/>
    </location>
</feature>
<keyword evidence="2" id="KW-0472">Membrane</keyword>
<dbReference type="AlphaFoldDB" id="A0A1Y1QLV5"/>
<dbReference type="InterPro" id="IPR036942">
    <property type="entry name" value="Beta-barrel_TonB_sf"/>
</dbReference>
<dbReference type="EMBL" id="MTEJ01000163">
    <property type="protein sequence ID" value="OQX08836.1"/>
    <property type="molecule type" value="Genomic_DNA"/>
</dbReference>
<dbReference type="Proteomes" id="UP000192491">
    <property type="component" value="Unassembled WGS sequence"/>
</dbReference>